<keyword evidence="10" id="KW-1185">Reference proteome</keyword>
<dbReference type="PANTHER" id="PTHR10515">
    <property type="entry name" value="THYMIDINE PHOSPHORYLASE"/>
    <property type="match status" value="1"/>
</dbReference>
<dbReference type="InterPro" id="IPR000053">
    <property type="entry name" value="Thymidine/pyrmidine_PPase"/>
</dbReference>
<dbReference type="Gene3D" id="1.20.970.10">
    <property type="entry name" value="Transferase, Pyrimidine Nucleoside Phosphorylase, Chain C"/>
    <property type="match status" value="1"/>
</dbReference>
<dbReference type="Pfam" id="PF07831">
    <property type="entry name" value="PYNP_C"/>
    <property type="match status" value="1"/>
</dbReference>
<evidence type="ECO:0000256" key="2">
    <source>
        <dbReference type="ARBA" id="ARBA00011738"/>
    </source>
</evidence>
<dbReference type="PANTHER" id="PTHR10515:SF0">
    <property type="entry name" value="THYMIDINE PHOSPHORYLASE"/>
    <property type="match status" value="1"/>
</dbReference>
<dbReference type="RefSeq" id="WP_189433859.1">
    <property type="nucleotide sequence ID" value="NZ_BNAO01000009.1"/>
</dbReference>
<dbReference type="HAMAP" id="MF_01628">
    <property type="entry name" value="Thymid_phosp"/>
    <property type="match status" value="1"/>
</dbReference>
<comment type="pathway">
    <text evidence="7">Pyrimidine metabolism; dTMP biosynthesis via salvage pathway; dTMP from thymine: step 1/2.</text>
</comment>
<dbReference type="EMBL" id="BNAO01000009">
    <property type="protein sequence ID" value="GHG75658.1"/>
    <property type="molecule type" value="Genomic_DNA"/>
</dbReference>
<name>A0ABQ3L3D3_9ALTE</name>
<dbReference type="SUPFAM" id="SSF52418">
    <property type="entry name" value="Nucleoside phosphorylase/phosphoribosyltransferase catalytic domain"/>
    <property type="match status" value="1"/>
</dbReference>
<dbReference type="InterPro" id="IPR036566">
    <property type="entry name" value="PYNP-like_C_sf"/>
</dbReference>
<dbReference type="NCBIfam" id="NF004490">
    <property type="entry name" value="PRK05820.1"/>
    <property type="match status" value="1"/>
</dbReference>
<evidence type="ECO:0000313" key="9">
    <source>
        <dbReference type="EMBL" id="GHG75658.1"/>
    </source>
</evidence>
<dbReference type="NCBIfam" id="TIGR02644">
    <property type="entry name" value="Y_phosphoryl"/>
    <property type="match status" value="1"/>
</dbReference>
<reference evidence="10" key="1">
    <citation type="journal article" date="2019" name="Int. J. Syst. Evol. Microbiol.">
        <title>The Global Catalogue of Microorganisms (GCM) 10K type strain sequencing project: providing services to taxonomists for standard genome sequencing and annotation.</title>
        <authorList>
            <consortium name="The Broad Institute Genomics Platform"/>
            <consortium name="The Broad Institute Genome Sequencing Center for Infectious Disease"/>
            <person name="Wu L."/>
            <person name="Ma J."/>
        </authorList>
    </citation>
    <scope>NUCLEOTIDE SEQUENCE [LARGE SCALE GENOMIC DNA]</scope>
    <source>
        <strain evidence="10">CGMCC 1.7003</strain>
    </source>
</reference>
<protein>
    <recommendedName>
        <fullName evidence="3 7">Thymidine phosphorylase</fullName>
        <ecNumber evidence="3 7">2.4.2.4</ecNumber>
    </recommendedName>
    <alternativeName>
        <fullName evidence="7">TdRPase</fullName>
    </alternativeName>
</protein>
<dbReference type="SUPFAM" id="SSF54680">
    <property type="entry name" value="Pyrimidine nucleoside phosphorylase C-terminal domain"/>
    <property type="match status" value="1"/>
</dbReference>
<evidence type="ECO:0000256" key="7">
    <source>
        <dbReference type="HAMAP-Rule" id="MF_01628"/>
    </source>
</evidence>
<dbReference type="InterPro" id="IPR017459">
    <property type="entry name" value="Glycosyl_Trfase_fam3_N_dom"/>
</dbReference>
<dbReference type="InterPro" id="IPR036320">
    <property type="entry name" value="Glycosyl_Trfase_fam3_N_dom_sf"/>
</dbReference>
<evidence type="ECO:0000313" key="10">
    <source>
        <dbReference type="Proteomes" id="UP000659697"/>
    </source>
</evidence>
<evidence type="ECO:0000256" key="6">
    <source>
        <dbReference type="ARBA" id="ARBA00048550"/>
    </source>
</evidence>
<dbReference type="InterPro" id="IPR035902">
    <property type="entry name" value="Nuc_phospho_transferase"/>
</dbReference>
<dbReference type="InterPro" id="IPR013102">
    <property type="entry name" value="PYNP_C"/>
</dbReference>
<comment type="function">
    <text evidence="7">The enzymes which catalyze the reversible phosphorolysis of pyrimidine nucleosides are involved in the degradation of these compounds and in their utilization as carbon and energy sources, or in the rescue of pyrimidine bases for nucleotide synthesis.</text>
</comment>
<evidence type="ECO:0000256" key="4">
    <source>
        <dbReference type="ARBA" id="ARBA00022676"/>
    </source>
</evidence>
<dbReference type="SUPFAM" id="SSF47648">
    <property type="entry name" value="Nucleoside phosphorylase/phosphoribosyltransferase N-terminal domain"/>
    <property type="match status" value="1"/>
</dbReference>
<dbReference type="InterPro" id="IPR018090">
    <property type="entry name" value="Pyrmidine_PPas_bac/euk"/>
</dbReference>
<feature type="domain" description="Pyrimidine nucleoside phosphorylase C-terminal" evidence="8">
    <location>
        <begin position="349"/>
        <end position="423"/>
    </location>
</feature>
<dbReference type="InterPro" id="IPR013465">
    <property type="entry name" value="Thymidine_Pase"/>
</dbReference>
<dbReference type="Gene3D" id="3.40.1030.10">
    <property type="entry name" value="Nucleoside phosphorylase/phosphoribosyltransferase catalytic domain"/>
    <property type="match status" value="1"/>
</dbReference>
<comment type="caution">
    <text evidence="9">The sequence shown here is derived from an EMBL/GenBank/DDBJ whole genome shotgun (WGS) entry which is preliminary data.</text>
</comment>
<evidence type="ECO:0000259" key="8">
    <source>
        <dbReference type="SMART" id="SM00941"/>
    </source>
</evidence>
<dbReference type="EC" id="2.4.2.4" evidence="3 7"/>
<sequence length="440" mass="45759">MAIPQEIIKTKRNGQMLAEAEIQQFVKGLTDDSFSDSQAAALAMAIYLNGMTVPETVALTLAMRDSGTVLNWQGKLDGPVVDKHSTGGVGDKVTLMLAPMVAACGAYMPSIAGRGLGHTGGTVDKLEAIPGYSCTQSLSRIQQLLPELGCVIVGQSSELAPADRRLYGIRDVTATVESIPLITASILSKKLSEGLDALVMDVKVGNGAIMATANDAQALAHSIVNTATGAGVATRALITDMNQILGTTAGNALEVVETLDYLTGKYREPRLHQLTLELGANMLLLGKLYQDKASAIAALEHSLSSGKAAEIFAKMVSAMGGPNDLLERPEQYLAIAPVVQAILAPQSGKLHYTHTVGLGMAVVRLGGGRSHPAQQIDPAVGFSAILPAGVEVVAGQRLALVHASSIDAATKATSEFLAACTFGDSADHQSLPPLVHQLIG</sequence>
<dbReference type="Proteomes" id="UP000659697">
    <property type="component" value="Unassembled WGS sequence"/>
</dbReference>
<comment type="similarity">
    <text evidence="1 7">Belongs to the thymidine/pyrimidine-nucleoside phosphorylase family.</text>
</comment>
<dbReference type="InterPro" id="IPR000312">
    <property type="entry name" value="Glycosyl_Trfase_fam3"/>
</dbReference>
<evidence type="ECO:0000256" key="5">
    <source>
        <dbReference type="ARBA" id="ARBA00022679"/>
    </source>
</evidence>
<keyword evidence="5 7" id="KW-0808">Transferase</keyword>
<comment type="subunit">
    <text evidence="2 7">Homodimer.</text>
</comment>
<comment type="catalytic activity">
    <reaction evidence="6 7">
        <text>thymidine + phosphate = 2-deoxy-alpha-D-ribose 1-phosphate + thymine</text>
        <dbReference type="Rhea" id="RHEA:16037"/>
        <dbReference type="ChEBI" id="CHEBI:17748"/>
        <dbReference type="ChEBI" id="CHEBI:17821"/>
        <dbReference type="ChEBI" id="CHEBI:43474"/>
        <dbReference type="ChEBI" id="CHEBI:57259"/>
        <dbReference type="EC" id="2.4.2.4"/>
    </reaction>
</comment>
<accession>A0ABQ3L3D3</accession>
<dbReference type="Pfam" id="PF02885">
    <property type="entry name" value="Glycos_trans_3N"/>
    <property type="match status" value="1"/>
</dbReference>
<proteinExistence type="inferred from homology"/>
<dbReference type="NCBIfam" id="TIGR02643">
    <property type="entry name" value="T_phosphoryl"/>
    <property type="match status" value="1"/>
</dbReference>
<gene>
    <name evidence="7 9" type="primary">deoA</name>
    <name evidence="9" type="ORF">GCM10010919_30040</name>
</gene>
<dbReference type="Pfam" id="PF00591">
    <property type="entry name" value="Glycos_transf_3"/>
    <property type="match status" value="1"/>
</dbReference>
<dbReference type="InterPro" id="IPR017872">
    <property type="entry name" value="Pyrmidine_PPase_CS"/>
</dbReference>
<keyword evidence="4 7" id="KW-0328">Glycosyltransferase</keyword>
<dbReference type="PIRSF" id="PIRSF000478">
    <property type="entry name" value="TP_PyNP"/>
    <property type="match status" value="1"/>
</dbReference>
<organism evidence="9 10">
    <name type="scientific">Alishewanella longhuensis</name>
    <dbReference type="NCBI Taxonomy" id="1091037"/>
    <lineage>
        <taxon>Bacteria</taxon>
        <taxon>Pseudomonadati</taxon>
        <taxon>Pseudomonadota</taxon>
        <taxon>Gammaproteobacteria</taxon>
        <taxon>Alteromonadales</taxon>
        <taxon>Alteromonadaceae</taxon>
        <taxon>Alishewanella</taxon>
    </lineage>
</organism>
<evidence type="ECO:0000256" key="3">
    <source>
        <dbReference type="ARBA" id="ARBA00011892"/>
    </source>
</evidence>
<dbReference type="PROSITE" id="PS00647">
    <property type="entry name" value="THYMID_PHOSPHORYLASE"/>
    <property type="match status" value="1"/>
</dbReference>
<dbReference type="SMART" id="SM00941">
    <property type="entry name" value="PYNP_C"/>
    <property type="match status" value="1"/>
</dbReference>
<dbReference type="Gene3D" id="3.90.1170.30">
    <property type="entry name" value="Pyrimidine nucleoside phosphorylase-like, C-terminal domain"/>
    <property type="match status" value="1"/>
</dbReference>
<evidence type="ECO:0000256" key="1">
    <source>
        <dbReference type="ARBA" id="ARBA00006915"/>
    </source>
</evidence>